<keyword evidence="3" id="KW-0548">Nucleotidyltransferase</keyword>
<proteinExistence type="predicted"/>
<keyword evidence="3" id="KW-0695">RNA-directed DNA polymerase</keyword>
<organism evidence="3 4">
    <name type="scientific">Folsomia candida</name>
    <name type="common">Springtail</name>
    <dbReference type="NCBI Taxonomy" id="158441"/>
    <lineage>
        <taxon>Eukaryota</taxon>
        <taxon>Metazoa</taxon>
        <taxon>Ecdysozoa</taxon>
        <taxon>Arthropoda</taxon>
        <taxon>Hexapoda</taxon>
        <taxon>Collembola</taxon>
        <taxon>Entomobryomorpha</taxon>
        <taxon>Isotomoidea</taxon>
        <taxon>Isotomidae</taxon>
        <taxon>Proisotominae</taxon>
        <taxon>Folsomia</taxon>
    </lineage>
</organism>
<keyword evidence="1" id="KW-0472">Membrane</keyword>
<accession>A0A226DBC0</accession>
<dbReference type="PANTHER" id="PTHR47027:SF20">
    <property type="entry name" value="REVERSE TRANSCRIPTASE-LIKE PROTEIN WITH RNA-DIRECTED DNA POLYMERASE DOMAIN"/>
    <property type="match status" value="1"/>
</dbReference>
<evidence type="ECO:0000256" key="1">
    <source>
        <dbReference type="SAM" id="Phobius"/>
    </source>
</evidence>
<dbReference type="CDD" id="cd01650">
    <property type="entry name" value="RT_nLTR_like"/>
    <property type="match status" value="1"/>
</dbReference>
<name>A0A226DBC0_FOLCA</name>
<dbReference type="OrthoDB" id="1421278at2759"/>
<dbReference type="GO" id="GO:0003964">
    <property type="term" value="F:RNA-directed DNA polymerase activity"/>
    <property type="evidence" value="ECO:0007669"/>
    <property type="project" value="UniProtKB-KW"/>
</dbReference>
<dbReference type="SUPFAM" id="SSF56672">
    <property type="entry name" value="DNA/RNA polymerases"/>
    <property type="match status" value="1"/>
</dbReference>
<evidence type="ECO:0000259" key="2">
    <source>
        <dbReference type="PROSITE" id="PS50878"/>
    </source>
</evidence>
<sequence>MIHKKGDKLNPRNYPPIAVLSCILKLFTHVLHTRLADWATKCNILPESQGGFRKQRGCDDQIFILNTAITLGTRSKKKVYACFLTSLGHSHPVPMTSFGKNSIDGFSDPIDITEGLAQGCILSPLLFSFYTCDIEKTLQDHDVSGVQITLPLVLHILLYADHMIVMSATPEGLQMKIRRLEKYFDLLALKVHMDKTKVIVFRRGGRIKSGLQFKYKGEPIEIVKSYTYLGVPLSSSGLFHVAAQHFRKKGLTALGNEPEKIQYQFHRRILGLPNGTPSYALRLELNRTSLAFNILKQALRYLWKLLSHTEERYTKQCLTALQETASYGTVSDSYNWFQQLVAIILKCAPNLSIKELTQATLTAATPGILDALILQQREADLHRVTQSERFQYYSALTPSHNTAAPYTDICIPLHARRLIAQCRLCQGSFYTICPLHNEARAAFFRDRQIPLMQDIYTIFNPTSKSECLKLSRFTREMNFTTIILISVVGILGPAHCFPYGQLANVIKGGLGVSDFISHVRNTVGQAPDFTTKNGFDYSNVYNSILQYSVLNAYLERENHKLLTQQGEHQVQVHNSIEKFNITQTICLIALLLFTLILVSIGVIQVRRMPTPKRRNRNDIEDY</sequence>
<keyword evidence="1" id="KW-1133">Transmembrane helix</keyword>
<dbReference type="InterPro" id="IPR000477">
    <property type="entry name" value="RT_dom"/>
</dbReference>
<dbReference type="EMBL" id="LNIX01000027">
    <property type="protein sequence ID" value="OXA42144.1"/>
    <property type="molecule type" value="Genomic_DNA"/>
</dbReference>
<dbReference type="AlphaFoldDB" id="A0A226DBC0"/>
<feature type="transmembrane region" description="Helical" evidence="1">
    <location>
        <begin position="581"/>
        <end position="605"/>
    </location>
</feature>
<dbReference type="Proteomes" id="UP000198287">
    <property type="component" value="Unassembled WGS sequence"/>
</dbReference>
<dbReference type="Pfam" id="PF00078">
    <property type="entry name" value="RVT_1"/>
    <property type="match status" value="1"/>
</dbReference>
<gene>
    <name evidence="3" type="ORF">Fcan01_23174</name>
</gene>
<evidence type="ECO:0000313" key="3">
    <source>
        <dbReference type="EMBL" id="OXA42144.1"/>
    </source>
</evidence>
<protein>
    <submittedName>
        <fullName evidence="3">Putative RNA-directed DNA polymerase from transposon BS</fullName>
    </submittedName>
</protein>
<dbReference type="PROSITE" id="PS50878">
    <property type="entry name" value="RT_POL"/>
    <property type="match status" value="1"/>
</dbReference>
<keyword evidence="4" id="KW-1185">Reference proteome</keyword>
<feature type="domain" description="Reverse transcriptase" evidence="2">
    <location>
        <begin position="1"/>
        <end position="233"/>
    </location>
</feature>
<evidence type="ECO:0000313" key="4">
    <source>
        <dbReference type="Proteomes" id="UP000198287"/>
    </source>
</evidence>
<reference evidence="3 4" key="1">
    <citation type="submission" date="2015-12" db="EMBL/GenBank/DDBJ databases">
        <title>The genome of Folsomia candida.</title>
        <authorList>
            <person name="Faddeeva A."/>
            <person name="Derks M.F."/>
            <person name="Anvar Y."/>
            <person name="Smit S."/>
            <person name="Van Straalen N."/>
            <person name="Roelofs D."/>
        </authorList>
    </citation>
    <scope>NUCLEOTIDE SEQUENCE [LARGE SCALE GENOMIC DNA]</scope>
    <source>
        <strain evidence="3 4">VU population</strain>
        <tissue evidence="3">Whole body</tissue>
    </source>
</reference>
<keyword evidence="3" id="KW-0808">Transferase</keyword>
<keyword evidence="1" id="KW-0812">Transmembrane</keyword>
<comment type="caution">
    <text evidence="3">The sequence shown here is derived from an EMBL/GenBank/DDBJ whole genome shotgun (WGS) entry which is preliminary data.</text>
</comment>
<dbReference type="InterPro" id="IPR043502">
    <property type="entry name" value="DNA/RNA_pol_sf"/>
</dbReference>
<dbReference type="PANTHER" id="PTHR47027">
    <property type="entry name" value="REVERSE TRANSCRIPTASE DOMAIN-CONTAINING PROTEIN"/>
    <property type="match status" value="1"/>
</dbReference>